<comment type="caution">
    <text evidence="1">The sequence shown here is derived from an EMBL/GenBank/DDBJ whole genome shotgun (WGS) entry which is preliminary data.</text>
</comment>
<evidence type="ECO:0000313" key="1">
    <source>
        <dbReference type="EMBL" id="RST70247.1"/>
    </source>
</evidence>
<name>A0A429XST6_9RICK</name>
<reference evidence="2" key="1">
    <citation type="submission" date="2018-11" db="EMBL/GenBank/DDBJ databases">
        <title>Phylogenetic, genomic, and biogeographic characterization of a novel and ubiquitous marine invertebrate-associated Rickettsiales parasite, Candidatus Marinoinvertebrata rohwerii, gen. nov., sp. nov.</title>
        <authorList>
            <person name="Klinges J.G."/>
            <person name="Rosales S.M."/>
            <person name="Mcminds R."/>
            <person name="Shaver E.C."/>
            <person name="Shantz A."/>
            <person name="Peters E.C."/>
            <person name="Burkepile D.E."/>
            <person name="Silliman B.R."/>
            <person name="Vega Thurber R.L."/>
        </authorList>
    </citation>
    <scope>NUCLEOTIDE SEQUENCE [LARGE SCALE GENOMIC DNA]</scope>
    <source>
        <strain evidence="2">a_cerv_44</strain>
    </source>
</reference>
<sequence>MTSGLIVDTYEAGVSFNELSQLYDNDLSKFKTLVYANHLTDMTYIQCSQLYDADKQKFQHILFVVFKSGM</sequence>
<dbReference type="EMBL" id="RXFM01000015">
    <property type="protein sequence ID" value="RST70247.1"/>
    <property type="molecule type" value="Genomic_DNA"/>
</dbReference>
<evidence type="ECO:0000313" key="2">
    <source>
        <dbReference type="Proteomes" id="UP000279470"/>
    </source>
</evidence>
<dbReference type="AlphaFoldDB" id="A0A429XST6"/>
<protein>
    <submittedName>
        <fullName evidence="1">Uncharacterized protein</fullName>
    </submittedName>
</protein>
<accession>A0A429XST6</accession>
<dbReference type="Proteomes" id="UP000279470">
    <property type="component" value="Unassembled WGS sequence"/>
</dbReference>
<gene>
    <name evidence="1" type="ORF">EIC27_01760</name>
</gene>
<organism evidence="1 2">
    <name type="scientific">Candidatus Aquarickettsia rohweri</name>
    <dbReference type="NCBI Taxonomy" id="2602574"/>
    <lineage>
        <taxon>Bacteria</taxon>
        <taxon>Pseudomonadati</taxon>
        <taxon>Pseudomonadota</taxon>
        <taxon>Alphaproteobacteria</taxon>
        <taxon>Rickettsiales</taxon>
        <taxon>Candidatus Midichloriaceae</taxon>
        <taxon>Candidatus Aquarickettsia</taxon>
    </lineage>
</organism>
<proteinExistence type="predicted"/>
<keyword evidence="2" id="KW-1185">Reference proteome</keyword>
<dbReference type="RefSeq" id="WP_126044445.1">
    <property type="nucleotide sequence ID" value="NZ_RXFM01000015.1"/>
</dbReference>